<evidence type="ECO:0000313" key="3">
    <source>
        <dbReference type="EMBL" id="ORY05966.1"/>
    </source>
</evidence>
<accession>A0A1Y1Z6Y5</accession>
<evidence type="ECO:0000259" key="1">
    <source>
        <dbReference type="Pfam" id="PF07919"/>
    </source>
</evidence>
<evidence type="ECO:0008006" key="5">
    <source>
        <dbReference type="Google" id="ProtNLM"/>
    </source>
</evidence>
<dbReference type="Proteomes" id="UP000193498">
    <property type="component" value="Unassembled WGS sequence"/>
</dbReference>
<comment type="caution">
    <text evidence="3">The sequence shown here is derived from an EMBL/GenBank/DDBJ whole genome shotgun (WGS) entry which is preliminary data.</text>
</comment>
<gene>
    <name evidence="3" type="ORF">K493DRAFT_203903</name>
</gene>
<dbReference type="InterPro" id="IPR021773">
    <property type="entry name" value="TPC11"/>
</dbReference>
<dbReference type="AlphaFoldDB" id="A0A1Y1Z6Y5"/>
<name>A0A1Y1Z6Y5_9FUNG</name>
<feature type="domain" description="Trafficking protein particle complex subunit 11" evidence="2">
    <location>
        <begin position="307"/>
        <end position="566"/>
    </location>
</feature>
<feature type="domain" description="Gryzun putative trafficking through Golgi" evidence="1">
    <location>
        <begin position="986"/>
        <end position="1102"/>
    </location>
</feature>
<sequence>MGNQPSRKWEFFVPDTVRFKGRFLNYLLYLPSSVLTFVNLLQDFQLPVKRNKSGGGFHSPLSPLSQSSPLFPDGIMSPMWIRKQQDTKPGVLVMFSELPALNDNNEQKVIGPLAAVSVLEREKDATLVSEIVEHRKNAQEAGTKFAMVLMLRVHDAENPTIEDRISSIRRASGLDQRNSFFVLPPLGPPELQEFISNLQRSLYEPAINFYREKGKLMKKKRSRIPIPQPPKSPVINANPEKLSELPLSNLGWLVRYDFKMGAFAEFRQDPDSALKYYGSCYMNLVDMFSPSVAATTGCPAIIPNTKRWTEARILAEAIHLKICKLYFYMDSPNTSLIQMQRHLDSFSNILTAAGITSETFEYWAWLSKQYRAFAELVELATKHGMRIPSPEQQASNMYVNGAGLPDLRTGYSSGHPATVGGGVYPGLVIQHAGFYYYSSATCSMERRRCLLKASESTDLSTQDSINTEKKFDHTAIIIELLTKSYEQFKKYKNARMTLFLASEIAKSYYEGGKFEMALKFFERIAKTYRKENWSTILASILHSSLVCSRELKLWKNAIGYLIELLSDEVTLNIEMREGYQRELVEILSRQTDDNQQIPMIIDLDQMNTFVHFGIQFERGNAFVGAPVKFQLTATTSCPLPLEISSLRLVFNDSSFDHHFHHVSDEASELKGSVWIDAKDAQQKETDDGLAWSKEVDLRLSNECVKVIEGSITPREIAELKVAVISCHISTPGWQLTLNYPLTGHDETFKKAKWLQVDQTNDDVKRFVTLDEAEDRTTLRVTHRKPKMEMNIECEQVALLDEAFPVNVTIISQEEHRAQTTLTAEIKSGAGQRVSDTFTHDLGQVNPGGEKRLTFFIRGSQPPRERLLTLTLRYYLDSPDIINDQLNVYEKRETLQIEFQQPFQTEFKVYPENFLAPNDPDSLSRTEHNLLVTQIKSIALADLEVQNIELKIAVSLFKPGSVFSCSHLMSFETEDITTLKESVEIGHIEIAWKRRQPHPTLKENIFNTVLTVPRVGMTQSPLNITLDAPTEIYLATPFTFVYNIENTSSEMQELVAILDASNNLIFSGYKQHLVRLLPLSITKLRFNGYALAPGKLTVPKLRLVEPGSEHEGVSLNNEELAIFVKPAPAMVEV</sequence>
<feature type="domain" description="Gryzun putative trafficking through Golgi" evidence="1">
    <location>
        <begin position="603"/>
        <end position="826"/>
    </location>
</feature>
<organism evidence="3 4">
    <name type="scientific">Basidiobolus meristosporus CBS 931.73</name>
    <dbReference type="NCBI Taxonomy" id="1314790"/>
    <lineage>
        <taxon>Eukaryota</taxon>
        <taxon>Fungi</taxon>
        <taxon>Fungi incertae sedis</taxon>
        <taxon>Zoopagomycota</taxon>
        <taxon>Entomophthoromycotina</taxon>
        <taxon>Basidiobolomycetes</taxon>
        <taxon>Basidiobolales</taxon>
        <taxon>Basidiobolaceae</taxon>
        <taxon>Basidiobolus</taxon>
    </lineage>
</organism>
<dbReference type="Pfam" id="PF11817">
    <property type="entry name" value="Foie-gras_1"/>
    <property type="match status" value="1"/>
</dbReference>
<dbReference type="PANTHER" id="PTHR14374:SF0">
    <property type="entry name" value="TRAFFICKING PROTEIN PARTICLE COMPLEX SUBUNIT 11"/>
    <property type="match status" value="1"/>
</dbReference>
<dbReference type="InParanoid" id="A0A1Y1Z6Y5"/>
<dbReference type="Pfam" id="PF07919">
    <property type="entry name" value="Gryzun"/>
    <property type="match status" value="2"/>
</dbReference>
<protein>
    <recommendedName>
        <fullName evidence="5">Trafficking protein particle complex subunit 11 domain-containing protein</fullName>
    </recommendedName>
</protein>
<evidence type="ECO:0000313" key="4">
    <source>
        <dbReference type="Proteomes" id="UP000193498"/>
    </source>
</evidence>
<proteinExistence type="predicted"/>
<dbReference type="EMBL" id="MCFE01000020">
    <property type="protein sequence ID" value="ORY05966.1"/>
    <property type="molecule type" value="Genomic_DNA"/>
</dbReference>
<keyword evidence="4" id="KW-1185">Reference proteome</keyword>
<reference evidence="3 4" key="1">
    <citation type="submission" date="2016-07" db="EMBL/GenBank/DDBJ databases">
        <title>Pervasive Adenine N6-methylation of Active Genes in Fungi.</title>
        <authorList>
            <consortium name="DOE Joint Genome Institute"/>
            <person name="Mondo S.J."/>
            <person name="Dannebaum R.O."/>
            <person name="Kuo R.C."/>
            <person name="Labutti K."/>
            <person name="Haridas S."/>
            <person name="Kuo A."/>
            <person name="Salamov A."/>
            <person name="Ahrendt S.R."/>
            <person name="Lipzen A."/>
            <person name="Sullivan W."/>
            <person name="Andreopoulos W.B."/>
            <person name="Clum A."/>
            <person name="Lindquist E."/>
            <person name="Daum C."/>
            <person name="Ramamoorthy G.K."/>
            <person name="Gryganskyi A."/>
            <person name="Culley D."/>
            <person name="Magnuson J.K."/>
            <person name="James T.Y."/>
            <person name="O'Malley M.A."/>
            <person name="Stajich J.E."/>
            <person name="Spatafora J.W."/>
            <person name="Visel A."/>
            <person name="Grigoriev I.V."/>
        </authorList>
    </citation>
    <scope>NUCLEOTIDE SEQUENCE [LARGE SCALE GENOMIC DNA]</scope>
    <source>
        <strain evidence="3 4">CBS 931.73</strain>
    </source>
</reference>
<dbReference type="STRING" id="1314790.A0A1Y1Z6Y5"/>
<dbReference type="PANTHER" id="PTHR14374">
    <property type="entry name" value="FOIE GRAS"/>
    <property type="match status" value="1"/>
</dbReference>
<dbReference type="InterPro" id="IPR012880">
    <property type="entry name" value="Gryzun"/>
</dbReference>
<dbReference type="SUPFAM" id="SSF48452">
    <property type="entry name" value="TPR-like"/>
    <property type="match status" value="1"/>
</dbReference>
<dbReference type="OrthoDB" id="6278596at2759"/>
<evidence type="ECO:0000259" key="2">
    <source>
        <dbReference type="Pfam" id="PF11817"/>
    </source>
</evidence>
<dbReference type="InterPro" id="IPR011990">
    <property type="entry name" value="TPR-like_helical_dom_sf"/>
</dbReference>